<dbReference type="SMART" id="SM00564">
    <property type="entry name" value="PQQ"/>
    <property type="match status" value="4"/>
</dbReference>
<sequence>MLPTLCVLLSLCTAESQPAWPAFLGQGASEVKPDSLPVTWSPAANIAWQTDLAGFGQSSPVIYGERVFVTAVEGPDKDICHLLALNLSDGKVQWKHSFDSSDKVKNSLYVSRAAPTPVTDDKHVFAFFESGDVVAVTHTGTEKWRKSLSSEFGKFQNKFGLAASPVMTDDSIVILVDDEGPSYLIALSKTDGKTKWKTDRTSRTSWSSPSLVEVAGAQHVVCSSSGTVDGYEAATGKLLWSYDEVGGNNKSTPRPYAPGSFLVGASASREAKATPGTDPKKSNFAMTIELVDGKPQPKVLWRTEQATPTFNSPVVYAGHAYWVNTQGVVFCLDATTGEARYTERLKQSCWATPLGVGDRLYFFGKDGVTSVLRTGPKFELLAENQLWDPAQLKVDPAKGAAEDTEEKREAAAMFSGPTQYGVAAVSGSLLIRTGDKLYCLRTNP</sequence>
<dbReference type="InterPro" id="IPR011047">
    <property type="entry name" value="Quinoprotein_ADH-like_sf"/>
</dbReference>
<dbReference type="KEGG" id="aagg:ETAA8_65990"/>
<accession>A0A517YML0</accession>
<evidence type="ECO:0000313" key="3">
    <source>
        <dbReference type="Proteomes" id="UP000315017"/>
    </source>
</evidence>
<dbReference type="PANTHER" id="PTHR34512:SF30">
    <property type="entry name" value="OUTER MEMBRANE PROTEIN ASSEMBLY FACTOR BAMB"/>
    <property type="match status" value="1"/>
</dbReference>
<dbReference type="InterPro" id="IPR015943">
    <property type="entry name" value="WD40/YVTN_repeat-like_dom_sf"/>
</dbReference>
<dbReference type="InterPro" id="IPR018391">
    <property type="entry name" value="PQQ_b-propeller_rpt"/>
</dbReference>
<dbReference type="Proteomes" id="UP000315017">
    <property type="component" value="Chromosome"/>
</dbReference>
<evidence type="ECO:0000259" key="1">
    <source>
        <dbReference type="Pfam" id="PF13360"/>
    </source>
</evidence>
<gene>
    <name evidence="2" type="ORF">ETAA8_65990</name>
</gene>
<name>A0A517YML0_9BACT</name>
<feature type="domain" description="Pyrrolo-quinoline quinone repeat" evidence="1">
    <location>
        <begin position="298"/>
        <end position="388"/>
    </location>
</feature>
<dbReference type="PANTHER" id="PTHR34512">
    <property type="entry name" value="CELL SURFACE PROTEIN"/>
    <property type="match status" value="1"/>
</dbReference>
<dbReference type="EMBL" id="CP036274">
    <property type="protein sequence ID" value="QDU31441.1"/>
    <property type="molecule type" value="Genomic_DNA"/>
</dbReference>
<reference evidence="2 3" key="1">
    <citation type="submission" date="2019-02" db="EMBL/GenBank/DDBJ databases">
        <title>Deep-cultivation of Planctomycetes and their phenomic and genomic characterization uncovers novel biology.</title>
        <authorList>
            <person name="Wiegand S."/>
            <person name="Jogler M."/>
            <person name="Boedeker C."/>
            <person name="Pinto D."/>
            <person name="Vollmers J."/>
            <person name="Rivas-Marin E."/>
            <person name="Kohn T."/>
            <person name="Peeters S.H."/>
            <person name="Heuer A."/>
            <person name="Rast P."/>
            <person name="Oberbeckmann S."/>
            <person name="Bunk B."/>
            <person name="Jeske O."/>
            <person name="Meyerdierks A."/>
            <person name="Storesund J.E."/>
            <person name="Kallscheuer N."/>
            <person name="Luecker S."/>
            <person name="Lage O.M."/>
            <person name="Pohl T."/>
            <person name="Merkel B.J."/>
            <person name="Hornburger P."/>
            <person name="Mueller R.-W."/>
            <person name="Bruemmer F."/>
            <person name="Labrenz M."/>
            <person name="Spormann A.M."/>
            <person name="Op den Camp H."/>
            <person name="Overmann J."/>
            <person name="Amann R."/>
            <person name="Jetten M.S.M."/>
            <person name="Mascher T."/>
            <person name="Medema M.H."/>
            <person name="Devos D.P."/>
            <person name="Kaster A.-K."/>
            <person name="Ovreas L."/>
            <person name="Rohde M."/>
            <person name="Galperin M.Y."/>
            <person name="Jogler C."/>
        </authorList>
    </citation>
    <scope>NUCLEOTIDE SEQUENCE [LARGE SCALE GENOMIC DNA]</scope>
    <source>
        <strain evidence="2 3">ETA_A8</strain>
    </source>
</reference>
<dbReference type="SUPFAM" id="SSF50998">
    <property type="entry name" value="Quinoprotein alcohol dehydrogenase-like"/>
    <property type="match status" value="1"/>
</dbReference>
<dbReference type="AlphaFoldDB" id="A0A517YML0"/>
<dbReference type="Gene3D" id="2.130.10.10">
    <property type="entry name" value="YVTN repeat-like/Quinoprotein amine dehydrogenase"/>
    <property type="match status" value="2"/>
</dbReference>
<protein>
    <submittedName>
        <fullName evidence="2">Outer membrane biogenesis protein BamB</fullName>
    </submittedName>
</protein>
<proteinExistence type="predicted"/>
<organism evidence="2 3">
    <name type="scientific">Anatilimnocola aggregata</name>
    <dbReference type="NCBI Taxonomy" id="2528021"/>
    <lineage>
        <taxon>Bacteria</taxon>
        <taxon>Pseudomonadati</taxon>
        <taxon>Planctomycetota</taxon>
        <taxon>Planctomycetia</taxon>
        <taxon>Pirellulales</taxon>
        <taxon>Pirellulaceae</taxon>
        <taxon>Anatilimnocola</taxon>
    </lineage>
</organism>
<evidence type="ECO:0000313" key="2">
    <source>
        <dbReference type="EMBL" id="QDU31441.1"/>
    </source>
</evidence>
<feature type="domain" description="Pyrrolo-quinoline quinone repeat" evidence="1">
    <location>
        <begin position="114"/>
        <end position="243"/>
    </location>
</feature>
<dbReference type="OrthoDB" id="244732at2"/>
<dbReference type="InterPro" id="IPR002372">
    <property type="entry name" value="PQQ_rpt_dom"/>
</dbReference>
<dbReference type="Pfam" id="PF13360">
    <property type="entry name" value="PQQ_2"/>
    <property type="match status" value="2"/>
</dbReference>
<dbReference type="RefSeq" id="WP_145098580.1">
    <property type="nucleotide sequence ID" value="NZ_CP036274.1"/>
</dbReference>
<keyword evidence="3" id="KW-1185">Reference proteome</keyword>